<protein>
    <submittedName>
        <fullName evidence="2">Uncharacterized protein</fullName>
    </submittedName>
</protein>
<evidence type="ECO:0000313" key="2">
    <source>
        <dbReference type="EMBL" id="RDX69710.1"/>
    </source>
</evidence>
<sequence>MPSAKRQVRGVDVEETSRLKGVINTIARGFIEGSSSLARKRYMRKINNVNLEGSGIPRKTTHGHQGRGDQLRYEKNANSPDRNTTPPLMKFSSECIDTRAYVDRLTTFGEDKSIWTISIRYLVVTIGTSYNILISRPTLDTLGTIVSMPHLVMKFPSSD</sequence>
<evidence type="ECO:0000313" key="3">
    <source>
        <dbReference type="Proteomes" id="UP000257109"/>
    </source>
</evidence>
<feature type="region of interest" description="Disordered" evidence="1">
    <location>
        <begin position="53"/>
        <end position="87"/>
    </location>
</feature>
<feature type="compositionally biased region" description="Polar residues" evidence="1">
    <location>
        <begin position="76"/>
        <end position="86"/>
    </location>
</feature>
<proteinExistence type="predicted"/>
<reference evidence="2" key="1">
    <citation type="submission" date="2018-05" db="EMBL/GenBank/DDBJ databases">
        <title>Draft genome of Mucuna pruriens seed.</title>
        <authorList>
            <person name="Nnadi N.E."/>
            <person name="Vos R."/>
            <person name="Hasami M.H."/>
            <person name="Devisetty U.K."/>
            <person name="Aguiy J.C."/>
        </authorList>
    </citation>
    <scope>NUCLEOTIDE SEQUENCE [LARGE SCALE GENOMIC DNA]</scope>
    <source>
        <strain evidence="2">JCA_2017</strain>
    </source>
</reference>
<feature type="compositionally biased region" description="Basic and acidic residues" evidence="1">
    <location>
        <begin position="66"/>
        <end position="75"/>
    </location>
</feature>
<organism evidence="2 3">
    <name type="scientific">Mucuna pruriens</name>
    <name type="common">Velvet bean</name>
    <name type="synonym">Dolichos pruriens</name>
    <dbReference type="NCBI Taxonomy" id="157652"/>
    <lineage>
        <taxon>Eukaryota</taxon>
        <taxon>Viridiplantae</taxon>
        <taxon>Streptophyta</taxon>
        <taxon>Embryophyta</taxon>
        <taxon>Tracheophyta</taxon>
        <taxon>Spermatophyta</taxon>
        <taxon>Magnoliopsida</taxon>
        <taxon>eudicotyledons</taxon>
        <taxon>Gunneridae</taxon>
        <taxon>Pentapetalae</taxon>
        <taxon>rosids</taxon>
        <taxon>fabids</taxon>
        <taxon>Fabales</taxon>
        <taxon>Fabaceae</taxon>
        <taxon>Papilionoideae</taxon>
        <taxon>50 kb inversion clade</taxon>
        <taxon>NPAAA clade</taxon>
        <taxon>indigoferoid/millettioid clade</taxon>
        <taxon>Phaseoleae</taxon>
        <taxon>Mucuna</taxon>
    </lineage>
</organism>
<gene>
    <name evidence="2" type="ORF">CR513_51144</name>
</gene>
<accession>A0A371EUI4</accession>
<keyword evidence="3" id="KW-1185">Reference proteome</keyword>
<name>A0A371EUI4_MUCPR</name>
<feature type="non-terminal residue" evidence="2">
    <location>
        <position position="1"/>
    </location>
</feature>
<dbReference type="Proteomes" id="UP000257109">
    <property type="component" value="Unassembled WGS sequence"/>
</dbReference>
<dbReference type="EMBL" id="QJKJ01011996">
    <property type="protein sequence ID" value="RDX69710.1"/>
    <property type="molecule type" value="Genomic_DNA"/>
</dbReference>
<dbReference type="OrthoDB" id="2919534at2759"/>
<comment type="caution">
    <text evidence="2">The sequence shown here is derived from an EMBL/GenBank/DDBJ whole genome shotgun (WGS) entry which is preliminary data.</text>
</comment>
<evidence type="ECO:0000256" key="1">
    <source>
        <dbReference type="SAM" id="MobiDB-lite"/>
    </source>
</evidence>
<dbReference type="AlphaFoldDB" id="A0A371EUI4"/>